<keyword evidence="7 9" id="KW-0472">Membrane</keyword>
<dbReference type="PRINTS" id="PR00171">
    <property type="entry name" value="SUGRTRNSPORT"/>
</dbReference>
<feature type="transmembrane region" description="Helical" evidence="9">
    <location>
        <begin position="60"/>
        <end position="83"/>
    </location>
</feature>
<feature type="transmembrane region" description="Helical" evidence="9">
    <location>
        <begin position="290"/>
        <end position="314"/>
    </location>
</feature>
<dbReference type="PROSITE" id="PS50850">
    <property type="entry name" value="MFS"/>
    <property type="match status" value="1"/>
</dbReference>
<keyword evidence="8" id="KW-0325">Glycoprotein</keyword>
<dbReference type="SUPFAM" id="SSF103473">
    <property type="entry name" value="MFS general substrate transporter"/>
    <property type="match status" value="1"/>
</dbReference>
<evidence type="ECO:0000256" key="1">
    <source>
        <dbReference type="ARBA" id="ARBA00004651"/>
    </source>
</evidence>
<keyword evidence="2" id="KW-0813">Transport</keyword>
<dbReference type="InterPro" id="IPR036259">
    <property type="entry name" value="MFS_trans_sf"/>
</dbReference>
<dbReference type="Gene3D" id="1.20.1250.20">
    <property type="entry name" value="MFS general substrate transporter like domains"/>
    <property type="match status" value="1"/>
</dbReference>
<dbReference type="PANTHER" id="PTHR48021:SF46">
    <property type="entry name" value="MAJOR FACILITATOR SUPERFAMILY (MFS) PROFILE DOMAIN-CONTAINING PROTEIN"/>
    <property type="match status" value="1"/>
</dbReference>
<accession>A0AAN7PZ98</accession>
<dbReference type="InterPro" id="IPR003663">
    <property type="entry name" value="Sugar/inositol_transpt"/>
</dbReference>
<dbReference type="InterPro" id="IPR005829">
    <property type="entry name" value="Sugar_transporter_CS"/>
</dbReference>
<feature type="transmembrane region" description="Helical" evidence="9">
    <location>
        <begin position="392"/>
        <end position="412"/>
    </location>
</feature>
<keyword evidence="5 9" id="KW-0812">Transmembrane</keyword>
<evidence type="ECO:0000313" key="12">
    <source>
        <dbReference type="Proteomes" id="UP001353858"/>
    </source>
</evidence>
<dbReference type="InterPro" id="IPR020846">
    <property type="entry name" value="MFS_dom"/>
</dbReference>
<dbReference type="AlphaFoldDB" id="A0AAN7PZ98"/>
<feature type="transmembrane region" description="Helical" evidence="9">
    <location>
        <begin position="418"/>
        <end position="443"/>
    </location>
</feature>
<comment type="subcellular location">
    <subcellularLocation>
        <location evidence="1">Cell membrane</location>
        <topology evidence="1">Multi-pass membrane protein</topology>
    </subcellularLocation>
</comment>
<keyword evidence="3" id="KW-1003">Cell membrane</keyword>
<evidence type="ECO:0000256" key="5">
    <source>
        <dbReference type="ARBA" id="ARBA00022692"/>
    </source>
</evidence>
<name>A0AAN7PZ98_9COLE</name>
<keyword evidence="12" id="KW-1185">Reference proteome</keyword>
<keyword evidence="6 9" id="KW-1133">Transmembrane helix</keyword>
<sequence length="478" mass="52799">MKLPTLFSGHIGKGLPTFQYLAAFTGMLNIMCSGMHYGWSSPTLPKLLQKDSVVPMTNDQSSWIVVMFLLGTFLGADFSAIFLDRVGRKTVILFTSVPYLVSWMLIAFGRSAYGLMAGRFIAGIGDGLIYCAFPMYLGEIADARIRGFLGSSISVMSISGMLFMNIFGSYLSISAAAMVASSVPVLLLLTFSFMPESPYYLIMKKDVEKARRNLMILRGLNNVDDELNRLIKTVDEQNGDGRRWLDLITVKSNRKALFIVMGARAAQQLTGTTAITFYAQTIFREAGDSISPSAASILYFTMHTILVGFSSVIVDKAGRRPLMIISIIGAGLSLLILGCFFYVQNATNVDTTRLSFIPIVTLITFIFTFSVGMQPIPILLIGEFFPTNVKAIALTVCSNYFVVITTIVSKFFQFTKDAYGLHVPFFVFTSSCALGLLFIIFFVPETKGKTLEEIQEELKGQSVPETSTPETYKQIEYI</sequence>
<evidence type="ECO:0000256" key="7">
    <source>
        <dbReference type="ARBA" id="ARBA00023136"/>
    </source>
</evidence>
<gene>
    <name evidence="11" type="ORF">RN001_015334</name>
</gene>
<feature type="transmembrane region" description="Helical" evidence="9">
    <location>
        <begin position="321"/>
        <end position="343"/>
    </location>
</feature>
<feature type="domain" description="Major facilitator superfamily (MFS) profile" evidence="10">
    <location>
        <begin position="18"/>
        <end position="447"/>
    </location>
</feature>
<dbReference type="GO" id="GO:0051119">
    <property type="term" value="F:sugar transmembrane transporter activity"/>
    <property type="evidence" value="ECO:0007669"/>
    <property type="project" value="InterPro"/>
</dbReference>
<feature type="transmembrane region" description="Helical" evidence="9">
    <location>
        <begin position="90"/>
        <end position="109"/>
    </location>
</feature>
<dbReference type="InterPro" id="IPR044775">
    <property type="entry name" value="MFS_ERD6/Tret1-like"/>
</dbReference>
<dbReference type="PROSITE" id="PS00216">
    <property type="entry name" value="SUGAR_TRANSPORT_1"/>
    <property type="match status" value="2"/>
</dbReference>
<dbReference type="PROSITE" id="PS00217">
    <property type="entry name" value="SUGAR_TRANSPORT_2"/>
    <property type="match status" value="1"/>
</dbReference>
<evidence type="ECO:0000313" key="11">
    <source>
        <dbReference type="EMBL" id="KAK4873305.1"/>
    </source>
</evidence>
<evidence type="ECO:0000256" key="9">
    <source>
        <dbReference type="SAM" id="Phobius"/>
    </source>
</evidence>
<dbReference type="GO" id="GO:0005886">
    <property type="term" value="C:plasma membrane"/>
    <property type="evidence" value="ECO:0007669"/>
    <property type="project" value="UniProtKB-SubCell"/>
</dbReference>
<evidence type="ECO:0000256" key="6">
    <source>
        <dbReference type="ARBA" id="ARBA00022989"/>
    </source>
</evidence>
<dbReference type="FunFam" id="1.20.1250.20:FF:000218">
    <property type="entry name" value="facilitated trehalose transporter Tret1"/>
    <property type="match status" value="1"/>
</dbReference>
<dbReference type="PANTHER" id="PTHR48021">
    <property type="match status" value="1"/>
</dbReference>
<protein>
    <recommendedName>
        <fullName evidence="10">Major facilitator superfamily (MFS) profile domain-containing protein</fullName>
    </recommendedName>
</protein>
<evidence type="ECO:0000256" key="2">
    <source>
        <dbReference type="ARBA" id="ARBA00022448"/>
    </source>
</evidence>
<feature type="transmembrane region" description="Helical" evidence="9">
    <location>
        <begin position="355"/>
        <end position="380"/>
    </location>
</feature>
<feature type="transmembrane region" description="Helical" evidence="9">
    <location>
        <begin position="173"/>
        <end position="194"/>
    </location>
</feature>
<dbReference type="EMBL" id="JARPUR010000007">
    <property type="protein sequence ID" value="KAK4873305.1"/>
    <property type="molecule type" value="Genomic_DNA"/>
</dbReference>
<evidence type="ECO:0000259" key="10">
    <source>
        <dbReference type="PROSITE" id="PS50850"/>
    </source>
</evidence>
<dbReference type="Proteomes" id="UP001353858">
    <property type="component" value="Unassembled WGS sequence"/>
</dbReference>
<dbReference type="Pfam" id="PF00083">
    <property type="entry name" value="Sugar_tr"/>
    <property type="match status" value="1"/>
</dbReference>
<evidence type="ECO:0000256" key="4">
    <source>
        <dbReference type="ARBA" id="ARBA00022597"/>
    </source>
</evidence>
<evidence type="ECO:0000256" key="8">
    <source>
        <dbReference type="ARBA" id="ARBA00023180"/>
    </source>
</evidence>
<dbReference type="InterPro" id="IPR005828">
    <property type="entry name" value="MFS_sugar_transport-like"/>
</dbReference>
<feature type="transmembrane region" description="Helical" evidence="9">
    <location>
        <begin position="20"/>
        <end position="40"/>
    </location>
</feature>
<organism evidence="11 12">
    <name type="scientific">Aquatica leii</name>
    <dbReference type="NCBI Taxonomy" id="1421715"/>
    <lineage>
        <taxon>Eukaryota</taxon>
        <taxon>Metazoa</taxon>
        <taxon>Ecdysozoa</taxon>
        <taxon>Arthropoda</taxon>
        <taxon>Hexapoda</taxon>
        <taxon>Insecta</taxon>
        <taxon>Pterygota</taxon>
        <taxon>Neoptera</taxon>
        <taxon>Endopterygota</taxon>
        <taxon>Coleoptera</taxon>
        <taxon>Polyphaga</taxon>
        <taxon>Elateriformia</taxon>
        <taxon>Elateroidea</taxon>
        <taxon>Lampyridae</taxon>
        <taxon>Luciolinae</taxon>
        <taxon>Aquatica</taxon>
    </lineage>
</organism>
<dbReference type="CDD" id="cd17358">
    <property type="entry name" value="MFS_GLUT6_8_Class3_like"/>
    <property type="match status" value="1"/>
</dbReference>
<feature type="transmembrane region" description="Helical" evidence="9">
    <location>
        <begin position="148"/>
        <end position="167"/>
    </location>
</feature>
<feature type="transmembrane region" description="Helical" evidence="9">
    <location>
        <begin position="115"/>
        <end position="136"/>
    </location>
</feature>
<comment type="caution">
    <text evidence="11">The sequence shown here is derived from an EMBL/GenBank/DDBJ whole genome shotgun (WGS) entry which is preliminary data.</text>
</comment>
<keyword evidence="4" id="KW-0762">Sugar transport</keyword>
<evidence type="ECO:0000256" key="3">
    <source>
        <dbReference type="ARBA" id="ARBA00022475"/>
    </source>
</evidence>
<proteinExistence type="predicted"/>
<reference evidence="12" key="1">
    <citation type="submission" date="2023-01" db="EMBL/GenBank/DDBJ databases">
        <title>Key to firefly adult light organ development and bioluminescence: homeobox transcription factors regulate luciferase expression and transportation to peroxisome.</title>
        <authorList>
            <person name="Fu X."/>
        </authorList>
    </citation>
    <scope>NUCLEOTIDE SEQUENCE [LARGE SCALE GENOMIC DNA]</scope>
</reference>
<dbReference type="InterPro" id="IPR050549">
    <property type="entry name" value="MFS_Trehalose_Transporter"/>
</dbReference>